<keyword evidence="3" id="KW-1185">Reference proteome</keyword>
<dbReference type="KEGG" id="orn:DV701_06975"/>
<gene>
    <name evidence="2" type="ORF">DV701_06975</name>
</gene>
<evidence type="ECO:0000313" key="3">
    <source>
        <dbReference type="Proteomes" id="UP000253790"/>
    </source>
</evidence>
<name>A0A345NLJ7_9MICO</name>
<protein>
    <submittedName>
        <fullName evidence="2">Uncharacterized protein</fullName>
    </submittedName>
</protein>
<feature type="transmembrane region" description="Helical" evidence="1">
    <location>
        <begin position="76"/>
        <end position="95"/>
    </location>
</feature>
<reference evidence="2 3" key="1">
    <citation type="submission" date="2018-07" db="EMBL/GenBank/DDBJ databases">
        <title>Complete genome sequencing of Ornithinimicrobium sp. AMA3305.</title>
        <authorList>
            <person name="Bae J.-W."/>
        </authorList>
    </citation>
    <scope>NUCLEOTIDE SEQUENCE [LARGE SCALE GENOMIC DNA]</scope>
    <source>
        <strain evidence="2 3">AMA3305</strain>
    </source>
</reference>
<keyword evidence="1" id="KW-0472">Membrane</keyword>
<evidence type="ECO:0000256" key="1">
    <source>
        <dbReference type="SAM" id="Phobius"/>
    </source>
</evidence>
<dbReference type="AlphaFoldDB" id="A0A345NLJ7"/>
<proteinExistence type="predicted"/>
<dbReference type="Proteomes" id="UP000253790">
    <property type="component" value="Chromosome"/>
</dbReference>
<keyword evidence="1" id="KW-0812">Transmembrane</keyword>
<dbReference type="EMBL" id="CP031229">
    <property type="protein sequence ID" value="AXH95905.1"/>
    <property type="molecule type" value="Genomic_DNA"/>
</dbReference>
<keyword evidence="1" id="KW-1133">Transmembrane helix</keyword>
<evidence type="ECO:0000313" key="2">
    <source>
        <dbReference type="EMBL" id="AXH95905.1"/>
    </source>
</evidence>
<organism evidence="2 3">
    <name type="scientific">Ornithinimicrobium avium</name>
    <dbReference type="NCBI Taxonomy" id="2283195"/>
    <lineage>
        <taxon>Bacteria</taxon>
        <taxon>Bacillati</taxon>
        <taxon>Actinomycetota</taxon>
        <taxon>Actinomycetes</taxon>
        <taxon>Micrococcales</taxon>
        <taxon>Ornithinimicrobiaceae</taxon>
        <taxon>Ornithinimicrobium</taxon>
    </lineage>
</organism>
<feature type="transmembrane region" description="Helical" evidence="1">
    <location>
        <begin position="107"/>
        <end position="126"/>
    </location>
</feature>
<sequence>MGLVAALLSFLLWPLAGTLAGLMVGRAGMLAAPLLVACYLAPAQIGGKIPPWAPFWGTGSPNAGQELVLSTEIMRVGLYAAVLIAGTSGVAAQLLPRRGRVLRNALTGAAAMITGAGSLLTVPLYWDDPSPTRWCHSIAETNYCDLVEHRGEVMVWSPSVAELVSILPPDVRPRSVEGSALNALAEKNGESRQGIMVVSGYAVGSRENTAFQSTYPVAVELSGVLACTQHVDAVTGAPLPGYGEPSAVADAVLARLMSRAGLPAPSAADEAGVGALDDPAFEEWFARELPALTQCQAEEPESRNRG</sequence>
<accession>A0A345NLJ7</accession>
<dbReference type="RefSeq" id="WP_114927670.1">
    <property type="nucleotide sequence ID" value="NZ_CP031229.1"/>
</dbReference>